<proteinExistence type="predicted"/>
<dbReference type="EMBL" id="ATBP01000382">
    <property type="protein sequence ID" value="ETR70707.1"/>
    <property type="molecule type" value="Genomic_DNA"/>
</dbReference>
<dbReference type="InterPro" id="IPR019117">
    <property type="entry name" value="CRISPR-assoc_protein_Cmr3"/>
</dbReference>
<evidence type="ECO:0000313" key="2">
    <source>
        <dbReference type="Proteomes" id="UP000189670"/>
    </source>
</evidence>
<organism evidence="1 2">
    <name type="scientific">Candidatus Magnetoglobus multicellularis str. Araruama</name>
    <dbReference type="NCBI Taxonomy" id="890399"/>
    <lineage>
        <taxon>Bacteria</taxon>
        <taxon>Pseudomonadati</taxon>
        <taxon>Thermodesulfobacteriota</taxon>
        <taxon>Desulfobacteria</taxon>
        <taxon>Desulfobacterales</taxon>
        <taxon>Desulfobacteraceae</taxon>
        <taxon>Candidatus Magnetoglobus</taxon>
    </lineage>
</organism>
<comment type="caution">
    <text evidence="1">The sequence shown here is derived from an EMBL/GenBank/DDBJ whole genome shotgun (WGS) entry which is preliminary data.</text>
</comment>
<protein>
    <submittedName>
        <fullName evidence="1">Uncharacterized protein</fullName>
    </submittedName>
</protein>
<accession>A0A1V1P746</accession>
<dbReference type="AlphaFoldDB" id="A0A1V1P746"/>
<name>A0A1V1P746_9BACT</name>
<dbReference type="Proteomes" id="UP000189670">
    <property type="component" value="Unassembled WGS sequence"/>
</dbReference>
<dbReference type="Pfam" id="PF09700">
    <property type="entry name" value="Cas_Cmr3"/>
    <property type="match status" value="1"/>
</dbReference>
<sequence length="155" mass="17843">MWLFIQPNDAIFLRDGRPFDAGGSLYAGDLFPPYPSGCYSMLRTLLVHQVSESVEYQKNNFFKSVPDRYRPMLGDIDIKGDLSVKGPLIGKRGDRITLYIPPPADLFYEKPDNIEEDDAHWYLLQPKKDRALNEFSDLDMPFLEAGFLMIPFMKT</sequence>
<evidence type="ECO:0000313" key="1">
    <source>
        <dbReference type="EMBL" id="ETR70707.1"/>
    </source>
</evidence>
<gene>
    <name evidence="1" type="ORF">OMM_03043</name>
</gene>
<reference evidence="2" key="1">
    <citation type="submission" date="2012-11" db="EMBL/GenBank/DDBJ databases">
        <authorList>
            <person name="Lucero-Rivera Y.E."/>
            <person name="Tovar-Ramirez D."/>
        </authorList>
    </citation>
    <scope>NUCLEOTIDE SEQUENCE [LARGE SCALE GENOMIC DNA]</scope>
    <source>
        <strain evidence="2">Araruama</strain>
    </source>
</reference>
<dbReference type="Gene3D" id="3.30.70.2940">
    <property type="match status" value="1"/>
</dbReference>